<feature type="transmembrane region" description="Helical" evidence="1">
    <location>
        <begin position="566"/>
        <end position="585"/>
    </location>
</feature>
<keyword evidence="1" id="KW-0812">Transmembrane</keyword>
<feature type="transmembrane region" description="Helical" evidence="1">
    <location>
        <begin position="450"/>
        <end position="466"/>
    </location>
</feature>
<feature type="transmembrane region" description="Helical" evidence="1">
    <location>
        <begin position="472"/>
        <end position="489"/>
    </location>
</feature>
<keyword evidence="1" id="KW-1133">Transmembrane helix</keyword>
<evidence type="ECO:0000256" key="1">
    <source>
        <dbReference type="SAM" id="Phobius"/>
    </source>
</evidence>
<evidence type="ECO:0000313" key="2">
    <source>
        <dbReference type="EMBL" id="MDA0165056.1"/>
    </source>
</evidence>
<gene>
    <name evidence="2" type="ORF">OM076_32605</name>
</gene>
<feature type="transmembrane region" description="Helical" evidence="1">
    <location>
        <begin position="538"/>
        <end position="559"/>
    </location>
</feature>
<dbReference type="PANTHER" id="PTHR10790:SF51">
    <property type="entry name" value="TETRATRICOPEPTIDE REPEAT PROTEIN"/>
    <property type="match status" value="1"/>
</dbReference>
<feature type="transmembrane region" description="Helical" evidence="1">
    <location>
        <begin position="64"/>
        <end position="81"/>
    </location>
</feature>
<proteinExistence type="predicted"/>
<comment type="caution">
    <text evidence="2">The sequence shown here is derived from an EMBL/GenBank/DDBJ whole genome shotgun (WGS) entry which is preliminary data.</text>
</comment>
<keyword evidence="3" id="KW-1185">Reference proteome</keyword>
<feature type="transmembrane region" description="Helical" evidence="1">
    <location>
        <begin position="39"/>
        <end position="58"/>
    </location>
</feature>
<feature type="transmembrane region" description="Helical" evidence="1">
    <location>
        <begin position="349"/>
        <end position="366"/>
    </location>
</feature>
<protein>
    <submittedName>
        <fullName evidence="2">DUF2298 domain-containing protein</fullName>
    </submittedName>
</protein>
<dbReference type="EMBL" id="JAPDOD010000041">
    <property type="protein sequence ID" value="MDA0165056.1"/>
    <property type="molecule type" value="Genomic_DNA"/>
</dbReference>
<dbReference type="NCBIfam" id="TIGR03662">
    <property type="entry name" value="Chlor_Arch_YYY"/>
    <property type="match status" value="1"/>
</dbReference>
<organism evidence="2 3">
    <name type="scientific">Solirubrobacter ginsenosidimutans</name>
    <dbReference type="NCBI Taxonomy" id="490573"/>
    <lineage>
        <taxon>Bacteria</taxon>
        <taxon>Bacillati</taxon>
        <taxon>Actinomycetota</taxon>
        <taxon>Thermoleophilia</taxon>
        <taxon>Solirubrobacterales</taxon>
        <taxon>Solirubrobacteraceae</taxon>
        <taxon>Solirubrobacter</taxon>
    </lineage>
</organism>
<keyword evidence="1" id="KW-0472">Membrane</keyword>
<evidence type="ECO:0000313" key="3">
    <source>
        <dbReference type="Proteomes" id="UP001149140"/>
    </source>
</evidence>
<dbReference type="Pfam" id="PF10060">
    <property type="entry name" value="DUF2298"/>
    <property type="match status" value="1"/>
</dbReference>
<feature type="transmembrane region" description="Helical" evidence="1">
    <location>
        <begin position="235"/>
        <end position="261"/>
    </location>
</feature>
<accession>A0A9X3N0H2</accession>
<feature type="transmembrane region" description="Helical" evidence="1">
    <location>
        <begin position="115"/>
        <end position="137"/>
    </location>
</feature>
<dbReference type="InterPro" id="IPR018746">
    <property type="entry name" value="DUF2298"/>
</dbReference>
<sequence length="739" mass="79219">MLAALGLFLLIEVVGLLAAPLAALVLGRLPGAGLGFSKVLGLLLVTWLIWMAASLHVVSYGVPLIVGVLVLLAVVSVLVALRLHSLGTRLEGEGRKSRRLLRLALPLEDPVRRRLFWGGEAVFAVVYALGVLLASFAPDVWNTEKPMDMGFINAINQSSHFPPHDPWMSGETLNYYYFGHVVLAWPIKVLGLAPDTGYLLSWGLLMGLTATAVYAFSGTLWAAGREALGARAPRGGPVAAGLVAAALVTILGNLAGVRTWIKAVDPPKDYAWFDPSRVIPDTINEFPSFSFILGDLHAHVLALPFTVLALAFALQVALRGPRGDVVWRAVLEALAIGLAIGALYAINSWSYPVAAGILAASVITWVRSDGKHRKGYPIVWLGLVIVASFVLILPFLLNFDPEAKGIGFVHVRRPFGKWLGDMALIYAILAWPLVPAFAARIFGSPNRWRWLGFGAVASLVVGSVLATDDLAGAMVAGIAMAIGIGAVLQRDLTAPERFLWILIAGGAALLLIPEILYLKDAFDGSALFRMNTVFKAGYQAFLLLGLAAGCALPWAGAWLPRWAWTLWVAVAAVLIILGLVFPYAGSYARTGGFANAPSLDGLKWLAAKSPGDPGAIDWLRDNAPGDSVVLEAFGDDYSAFGHGRISTFTGLSTVIGWAGHEVQWQHDPGTRSTDVQTLYTTPDAQVAQPLIDRYGIKYVVFGPIEQTTYGDAGVAKWDQLGRKVYSRAGTTVWELRGPS</sequence>
<dbReference type="PANTHER" id="PTHR10790">
    <property type="entry name" value="TPR-DOMAIN CONTAINING PROTEIN"/>
    <property type="match status" value="1"/>
</dbReference>
<feature type="transmembrane region" description="Helical" evidence="1">
    <location>
        <begin position="418"/>
        <end position="438"/>
    </location>
</feature>
<dbReference type="Proteomes" id="UP001149140">
    <property type="component" value="Unassembled WGS sequence"/>
</dbReference>
<feature type="transmembrane region" description="Helical" evidence="1">
    <location>
        <begin position="498"/>
        <end position="518"/>
    </location>
</feature>
<feature type="transmembrane region" description="Helical" evidence="1">
    <location>
        <begin position="6"/>
        <end position="27"/>
    </location>
</feature>
<feature type="transmembrane region" description="Helical" evidence="1">
    <location>
        <begin position="378"/>
        <end position="398"/>
    </location>
</feature>
<reference evidence="2" key="1">
    <citation type="submission" date="2022-10" db="EMBL/GenBank/DDBJ databases">
        <title>The WGS of Solirubrobacter ginsenosidimutans DSM 21036.</title>
        <authorList>
            <person name="Jiang Z."/>
        </authorList>
    </citation>
    <scope>NUCLEOTIDE SEQUENCE</scope>
    <source>
        <strain evidence="2">DSM 21036</strain>
    </source>
</reference>
<name>A0A9X3N0H2_9ACTN</name>
<feature type="transmembrane region" description="Helical" evidence="1">
    <location>
        <begin position="296"/>
        <end position="318"/>
    </location>
</feature>
<dbReference type="RefSeq" id="WP_270044312.1">
    <property type="nucleotide sequence ID" value="NZ_JAPDOD010000041.1"/>
</dbReference>
<dbReference type="AlphaFoldDB" id="A0A9X3N0H2"/>
<feature type="transmembrane region" description="Helical" evidence="1">
    <location>
        <begin position="325"/>
        <end position="343"/>
    </location>
</feature>
<feature type="transmembrane region" description="Helical" evidence="1">
    <location>
        <begin position="199"/>
        <end position="223"/>
    </location>
</feature>